<reference evidence="4 5" key="1">
    <citation type="journal article" date="2021" name="Sci. Rep.">
        <title>The distribution of antibiotic resistance genes in chicken gut microbiota commensals.</title>
        <authorList>
            <person name="Juricova H."/>
            <person name="Matiasovicova J."/>
            <person name="Kubasova T."/>
            <person name="Cejkova D."/>
            <person name="Rychlik I."/>
        </authorList>
    </citation>
    <scope>NUCLEOTIDE SEQUENCE [LARGE SCALE GENOMIC DNA]</scope>
    <source>
        <strain evidence="4 5">An574</strain>
    </source>
</reference>
<comment type="similarity">
    <text evidence="1 3">Belongs to the triosephosphate isomerase family.</text>
</comment>
<keyword evidence="2 3" id="KW-0413">Isomerase</keyword>
<name>A0ABS2H2E6_9LACO</name>
<evidence type="ECO:0000256" key="1">
    <source>
        <dbReference type="ARBA" id="ARBA00007422"/>
    </source>
</evidence>
<dbReference type="NCBIfam" id="TIGR00419">
    <property type="entry name" value="tim"/>
    <property type="match status" value="1"/>
</dbReference>
<comment type="caution">
    <text evidence="4">The sequence shown here is derived from an EMBL/GenBank/DDBJ whole genome shotgun (WGS) entry which is preliminary data.</text>
</comment>
<evidence type="ECO:0000256" key="3">
    <source>
        <dbReference type="RuleBase" id="RU363013"/>
    </source>
</evidence>
<gene>
    <name evidence="4" type="ORF">H5975_07300</name>
</gene>
<comment type="pathway">
    <text evidence="3">Carbohydrate biosynthesis; gluconeogenesis.</text>
</comment>
<keyword evidence="5" id="KW-1185">Reference proteome</keyword>
<dbReference type="SUPFAM" id="SSF51351">
    <property type="entry name" value="Triosephosphate isomerase (TIM)"/>
    <property type="match status" value="1"/>
</dbReference>
<comment type="subunit">
    <text evidence="3">Homodimer.</text>
</comment>
<comment type="catalytic activity">
    <reaction evidence="3">
        <text>D-glyceraldehyde 3-phosphate = dihydroxyacetone phosphate</text>
        <dbReference type="Rhea" id="RHEA:18585"/>
        <dbReference type="ChEBI" id="CHEBI:57642"/>
        <dbReference type="ChEBI" id="CHEBI:59776"/>
        <dbReference type="EC" id="5.3.1.1"/>
    </reaction>
</comment>
<dbReference type="PANTHER" id="PTHR21139">
    <property type="entry name" value="TRIOSEPHOSPHATE ISOMERASE"/>
    <property type="match status" value="1"/>
</dbReference>
<evidence type="ECO:0000313" key="4">
    <source>
        <dbReference type="EMBL" id="MBM6941259.1"/>
    </source>
</evidence>
<evidence type="ECO:0000313" key="5">
    <source>
        <dbReference type="Proteomes" id="UP000785625"/>
    </source>
</evidence>
<dbReference type="EC" id="5.3.1.1" evidence="3"/>
<evidence type="ECO:0000256" key="2">
    <source>
        <dbReference type="ARBA" id="ARBA00023235"/>
    </source>
</evidence>
<proteinExistence type="inferred from homology"/>
<keyword evidence="3" id="KW-0963">Cytoplasm</keyword>
<dbReference type="EMBL" id="JACJKU010000093">
    <property type="protein sequence ID" value="MBM6941259.1"/>
    <property type="molecule type" value="Genomic_DNA"/>
</dbReference>
<keyword evidence="3" id="KW-0312">Gluconeogenesis</keyword>
<protein>
    <recommendedName>
        <fullName evidence="3">Triosephosphate isomerase</fullName>
        <ecNumber evidence="3">5.3.1.1</ecNumber>
    </recommendedName>
</protein>
<comment type="pathway">
    <text evidence="3">Carbohydrate degradation; glycolysis; D-glyceraldehyde 3-phosphate from glycerone phosphate: step 1/1.</text>
</comment>
<dbReference type="InterPro" id="IPR013785">
    <property type="entry name" value="Aldolase_TIM"/>
</dbReference>
<keyword evidence="3" id="KW-0324">Glycolysis</keyword>
<dbReference type="InterPro" id="IPR000652">
    <property type="entry name" value="Triosephosphate_isomerase"/>
</dbReference>
<comment type="subcellular location">
    <subcellularLocation>
        <location evidence="3">Cytoplasm</location>
    </subcellularLocation>
</comment>
<dbReference type="Pfam" id="PF00121">
    <property type="entry name" value="TIM"/>
    <property type="match status" value="1"/>
</dbReference>
<dbReference type="PROSITE" id="PS51440">
    <property type="entry name" value="TIM_2"/>
    <property type="match status" value="1"/>
</dbReference>
<dbReference type="PANTHER" id="PTHR21139:SF42">
    <property type="entry name" value="TRIOSEPHOSPHATE ISOMERASE"/>
    <property type="match status" value="1"/>
</dbReference>
<organism evidence="4 5">
    <name type="scientific">Limosilactobacillus coleohominis</name>
    <dbReference type="NCBI Taxonomy" id="181675"/>
    <lineage>
        <taxon>Bacteria</taxon>
        <taxon>Bacillati</taxon>
        <taxon>Bacillota</taxon>
        <taxon>Bacilli</taxon>
        <taxon>Lactobacillales</taxon>
        <taxon>Lactobacillaceae</taxon>
        <taxon>Limosilactobacillus</taxon>
    </lineage>
</organism>
<dbReference type="Gene3D" id="3.20.20.70">
    <property type="entry name" value="Aldolase class I"/>
    <property type="match status" value="1"/>
</dbReference>
<dbReference type="Proteomes" id="UP000785625">
    <property type="component" value="Unassembled WGS sequence"/>
</dbReference>
<dbReference type="InterPro" id="IPR035990">
    <property type="entry name" value="TIM_sf"/>
</dbReference>
<sequence>MRKPFIVANWKMHKNVEQSVAFLHKVLDRLPNGDHVDIGIAPQSFATYPMIEITQHTNLQIISQNAATKYDGAYTGEISVKDLKDMGINYVMLGHSERRRFFHESNQIVNQKVLAAANIGVTPIVCTNEDEESIVINNKRYYILRQLHNVLQGLSIEQLQKVILSFEPTSSIGEGHEMNLQLAERGCQLLRQQIRLFYGNDVANRIRILYGGSVNPENIAQVMDQPDVDGVLIGRASLDPEKFVQMANYQNNYALALQN</sequence>
<dbReference type="RefSeq" id="WP_204785494.1">
    <property type="nucleotide sequence ID" value="NZ_CALVGD010000074.1"/>
</dbReference>
<accession>A0ABS2H2E6</accession>
<dbReference type="GO" id="GO:0004807">
    <property type="term" value="F:triose-phosphate isomerase activity"/>
    <property type="evidence" value="ECO:0007669"/>
    <property type="project" value="UniProtKB-EC"/>
</dbReference>
<dbReference type="CDD" id="cd00311">
    <property type="entry name" value="TIM"/>
    <property type="match status" value="1"/>
</dbReference>